<dbReference type="RefSeq" id="WP_301710869.1">
    <property type="nucleotide sequence ID" value="NZ_SDWY01000001.1"/>
</dbReference>
<evidence type="ECO:0000256" key="2">
    <source>
        <dbReference type="SAM" id="MobiDB-lite"/>
    </source>
</evidence>
<dbReference type="EMBL" id="SDWY01000001">
    <property type="protein sequence ID" value="MDN6899570.1"/>
    <property type="molecule type" value="Genomic_DNA"/>
</dbReference>
<evidence type="ECO:0000313" key="4">
    <source>
        <dbReference type="EMBL" id="MDN6899570.1"/>
    </source>
</evidence>
<dbReference type="Pfam" id="PF05065">
    <property type="entry name" value="Phage_capsid"/>
    <property type="match status" value="1"/>
</dbReference>
<dbReference type="Gene3D" id="3.30.2400.10">
    <property type="entry name" value="Major capsid protein gp5"/>
    <property type="match status" value="1"/>
</dbReference>
<evidence type="ECO:0000259" key="3">
    <source>
        <dbReference type="Pfam" id="PF05065"/>
    </source>
</evidence>
<evidence type="ECO:0000313" key="5">
    <source>
        <dbReference type="Proteomes" id="UP001167919"/>
    </source>
</evidence>
<name>A0AAJ1R975_9LACO</name>
<sequence>MKIKEQIKQEKSELKAKIQEARSAIADGKDNTDELEKDVEARQKKIQGLEKLASAEIDAEVREEQPDPDKEMRALKNKQEEEQRKINGAQGHKISTAETNDVQKEKEQRDAINTYVHSHGRQFRAVDGVVSTDVGVTIPQQIIYNPAQQVITVFDLSTLVDQVAVSASAGKYPILARPTDAFPSVAELEANPALAKPSFTTVTWDIETYRGALAISKESIDDSSVDLTGLIGASLQQRAVNTKNAAISTLIKAFTAAPVTSVDDIKKIINVSLDPAYNKVLVVSQSFYQYLDTLKDTTGKYLLQESITSATGKTVLGLPVYPVSDSLLGVDGEEHAFIGDLRRAITLFDRAQATVQWANNDVYGQILQGVLRFDTKSADAKAGYFLTHSEA</sequence>
<organism evidence="4 5">
    <name type="scientific">Oenococcus sicerae</name>
    <dbReference type="NCBI Taxonomy" id="2203724"/>
    <lineage>
        <taxon>Bacteria</taxon>
        <taxon>Bacillati</taxon>
        <taxon>Bacillota</taxon>
        <taxon>Bacilli</taxon>
        <taxon>Lactobacillales</taxon>
        <taxon>Lactobacillaceae</taxon>
        <taxon>Oenococcus</taxon>
    </lineage>
</organism>
<dbReference type="Gene3D" id="3.30.2320.10">
    <property type="entry name" value="hypothetical protein PF0899 domain"/>
    <property type="match status" value="1"/>
</dbReference>
<feature type="region of interest" description="Disordered" evidence="2">
    <location>
        <begin position="77"/>
        <end position="106"/>
    </location>
</feature>
<comment type="subcellular location">
    <subcellularLocation>
        <location evidence="1">Virion</location>
    </subcellularLocation>
</comment>
<dbReference type="Proteomes" id="UP001167919">
    <property type="component" value="Unassembled WGS sequence"/>
</dbReference>
<evidence type="ECO:0000256" key="1">
    <source>
        <dbReference type="ARBA" id="ARBA00004328"/>
    </source>
</evidence>
<accession>A0AAJ1R975</accession>
<dbReference type="SUPFAM" id="SSF56563">
    <property type="entry name" value="Major capsid protein gp5"/>
    <property type="match status" value="1"/>
</dbReference>
<gene>
    <name evidence="4" type="ORF">EVC35_00920</name>
</gene>
<dbReference type="InterPro" id="IPR024455">
    <property type="entry name" value="Phage_capsid"/>
</dbReference>
<proteinExistence type="predicted"/>
<reference evidence="4" key="1">
    <citation type="submission" date="2019-01" db="EMBL/GenBank/DDBJ databases">
        <title>Oenococcus sicerae UCMA17102.</title>
        <authorList>
            <person name="Cousin F.J."/>
            <person name="Le Guellec R."/>
            <person name="Cretenet M."/>
        </authorList>
    </citation>
    <scope>NUCLEOTIDE SEQUENCE</scope>
    <source>
        <strain evidence="4">UCMA17102</strain>
    </source>
</reference>
<feature type="domain" description="Phage capsid-like C-terminal" evidence="3">
    <location>
        <begin position="135"/>
        <end position="361"/>
    </location>
</feature>
<comment type="caution">
    <text evidence="4">The sequence shown here is derived from an EMBL/GenBank/DDBJ whole genome shotgun (WGS) entry which is preliminary data.</text>
</comment>
<dbReference type="AlphaFoldDB" id="A0AAJ1R975"/>
<protein>
    <submittedName>
        <fullName evidence="4">Phage major capsid protein</fullName>
    </submittedName>
</protein>
<dbReference type="NCBIfam" id="TIGR01554">
    <property type="entry name" value="major_cap_HK97"/>
    <property type="match status" value="1"/>
</dbReference>
<dbReference type="InterPro" id="IPR054612">
    <property type="entry name" value="Phage_capsid-like_C"/>
</dbReference>